<feature type="chain" id="PRO_5031555225" description="Phosphatidylinositol-specific phospholipase C X domain-containing protein" evidence="1">
    <location>
        <begin position="23"/>
        <end position="569"/>
    </location>
</feature>
<gene>
    <name evidence="2" type="ORF">CDEB00056_LOCUS1093</name>
</gene>
<accession>A0A7S3V4G0</accession>
<evidence type="ECO:0008006" key="3">
    <source>
        <dbReference type="Google" id="ProtNLM"/>
    </source>
</evidence>
<dbReference type="GO" id="GO:0006629">
    <property type="term" value="P:lipid metabolic process"/>
    <property type="evidence" value="ECO:0007669"/>
    <property type="project" value="InterPro"/>
</dbReference>
<dbReference type="Gene3D" id="3.20.20.190">
    <property type="entry name" value="Phosphatidylinositol (PI) phosphodiesterase"/>
    <property type="match status" value="1"/>
</dbReference>
<evidence type="ECO:0000313" key="2">
    <source>
        <dbReference type="EMBL" id="CAE0456252.1"/>
    </source>
</evidence>
<sequence length="569" mass="65666">MILFTILCAVVMSQLHISLVLASRDTEIPPCSGHTSCASCTNSRYYNSEYDLSYQPMNEPDFFLRPMISALRGKLLSGEQFPTCRWHGAKEGCLPYTTETDLMKASFEYIVYEYDCPMFPQYPGVPPPFLPQWMSSLMKIPSFSSLPLSNLSLPGTHDSISYDLSLTISKDGLDDFENLSVWLRRLSKIRPGEVEEFIRLEALSQKLDIVQQLDNGIRFIDFRLMKEDNNWFSLHCMQSKFPAVVYLKAIRKWMDANNGEFLVIWLSRDGNTDSISNDAYPSVSLEEKQTFWSAYLNVFRGLLFDTSISDYTETPMSELLLTNQRIITFTSDYEEFTNSSKYAYDAKRISNFFHADGVFDEESTIKRQRDYFKKEDKSTTQGDRVDDKRWFSLMSMNTPSNTWQVESAARHRFLPIDLFESCTKHVNIPGNDDFCPATLLDIVQLSNYYNQITIEEAYQGYLSGDNISLPNAFYIDGIDYNGTLRTGTQLLDGFDYRQSLDDYKLTRYAFVDTVIGYNIHTASRSANITEAMSDESAYADMMRFIEERRTLNPLILWDEKALGRRDDWP</sequence>
<dbReference type="PANTHER" id="PTHR13593:SF113">
    <property type="entry name" value="SI:DKEY-266F7.9"/>
    <property type="match status" value="1"/>
</dbReference>
<dbReference type="EMBL" id="HBIO01001510">
    <property type="protein sequence ID" value="CAE0456252.1"/>
    <property type="molecule type" value="Transcribed_RNA"/>
</dbReference>
<feature type="signal peptide" evidence="1">
    <location>
        <begin position="1"/>
        <end position="22"/>
    </location>
</feature>
<dbReference type="PANTHER" id="PTHR13593">
    <property type="match status" value="1"/>
</dbReference>
<protein>
    <recommendedName>
        <fullName evidence="3">Phosphatidylinositol-specific phospholipase C X domain-containing protein</fullName>
    </recommendedName>
</protein>
<organism evidence="2">
    <name type="scientific">Chaetoceros debilis</name>
    <dbReference type="NCBI Taxonomy" id="122233"/>
    <lineage>
        <taxon>Eukaryota</taxon>
        <taxon>Sar</taxon>
        <taxon>Stramenopiles</taxon>
        <taxon>Ochrophyta</taxon>
        <taxon>Bacillariophyta</taxon>
        <taxon>Coscinodiscophyceae</taxon>
        <taxon>Chaetocerotophycidae</taxon>
        <taxon>Chaetocerotales</taxon>
        <taxon>Chaetocerotaceae</taxon>
        <taxon>Chaetoceros</taxon>
    </lineage>
</organism>
<dbReference type="Pfam" id="PF26146">
    <property type="entry name" value="PI-PLC_X"/>
    <property type="match status" value="1"/>
</dbReference>
<proteinExistence type="predicted"/>
<dbReference type="InterPro" id="IPR051057">
    <property type="entry name" value="PI-PLC_domain"/>
</dbReference>
<dbReference type="InterPro" id="IPR017946">
    <property type="entry name" value="PLC-like_Pdiesterase_TIM-brl"/>
</dbReference>
<dbReference type="GO" id="GO:0008081">
    <property type="term" value="F:phosphoric diester hydrolase activity"/>
    <property type="evidence" value="ECO:0007669"/>
    <property type="project" value="InterPro"/>
</dbReference>
<reference evidence="2" key="1">
    <citation type="submission" date="2021-01" db="EMBL/GenBank/DDBJ databases">
        <authorList>
            <person name="Corre E."/>
            <person name="Pelletier E."/>
            <person name="Niang G."/>
            <person name="Scheremetjew M."/>
            <person name="Finn R."/>
            <person name="Kale V."/>
            <person name="Holt S."/>
            <person name="Cochrane G."/>
            <person name="Meng A."/>
            <person name="Brown T."/>
            <person name="Cohen L."/>
        </authorList>
    </citation>
    <scope>NUCLEOTIDE SEQUENCE</scope>
    <source>
        <strain evidence="2">MM31A-1</strain>
    </source>
</reference>
<dbReference type="AlphaFoldDB" id="A0A7S3V4G0"/>
<dbReference type="SUPFAM" id="SSF51695">
    <property type="entry name" value="PLC-like phosphodiesterases"/>
    <property type="match status" value="1"/>
</dbReference>
<keyword evidence="1" id="KW-0732">Signal</keyword>
<evidence type="ECO:0000256" key="1">
    <source>
        <dbReference type="SAM" id="SignalP"/>
    </source>
</evidence>
<name>A0A7S3V4G0_9STRA</name>